<dbReference type="RefSeq" id="WP_220781466.1">
    <property type="nucleotide sequence ID" value="NZ_BPEY01000042.1"/>
</dbReference>
<evidence type="ECO:0000313" key="3">
    <source>
        <dbReference type="Proteomes" id="UP000887104"/>
    </source>
</evidence>
<dbReference type="InterPro" id="IPR014710">
    <property type="entry name" value="RmlC-like_jellyroll"/>
</dbReference>
<protein>
    <submittedName>
        <fullName evidence="2">Anti-ECF sigma factor ChrR</fullName>
    </submittedName>
</protein>
<feature type="domain" description="ChrR-like cupin" evidence="1">
    <location>
        <begin position="121"/>
        <end position="197"/>
    </location>
</feature>
<name>A0ABQ4PHX0_9GAMM</name>
<gene>
    <name evidence="2" type="primary">chrR</name>
    <name evidence="2" type="ORF">TUM4438_24730</name>
</gene>
<evidence type="ECO:0000313" key="2">
    <source>
        <dbReference type="EMBL" id="GIU47023.1"/>
    </source>
</evidence>
<dbReference type="NCBIfam" id="TIGR02451">
    <property type="entry name" value="anti_sig_ChrR"/>
    <property type="match status" value="1"/>
</dbReference>
<dbReference type="Gene3D" id="2.60.120.10">
    <property type="entry name" value="Jelly Rolls"/>
    <property type="match status" value="1"/>
</dbReference>
<dbReference type="SUPFAM" id="SSF51182">
    <property type="entry name" value="RmlC-like cupins"/>
    <property type="match status" value="1"/>
</dbReference>
<comment type="caution">
    <text evidence="2">The sequence shown here is derived from an EMBL/GenBank/DDBJ whole genome shotgun (WGS) entry which is preliminary data.</text>
</comment>
<dbReference type="CDD" id="cd20301">
    <property type="entry name" value="cupin_ChrR"/>
    <property type="match status" value="1"/>
</dbReference>
<sequence>MIKFHPKDEMLAQHVNGQLHLALATAVSAHCELCAICREKVAKITEQQAQSSFNTDLHVADNDYASIDFSAMLNQITSLDAVQTEATVNSRALVQIKGKQYTLPRAFAKQANQSWSGFGKISRMRLDADEGHARASLLHIDANGEIPEHTHTGREITLLLEGHFEDEFSRYVPGDFIELDADHQHSPKTLDGCLCYTVVDAALHFTKGISKILNPIGELIY</sequence>
<proteinExistence type="predicted"/>
<dbReference type="InterPro" id="IPR011051">
    <property type="entry name" value="RmlC_Cupin_sf"/>
</dbReference>
<dbReference type="Proteomes" id="UP000887104">
    <property type="component" value="Unassembled WGS sequence"/>
</dbReference>
<dbReference type="InterPro" id="IPR012807">
    <property type="entry name" value="Anti-sigma_ChrR"/>
</dbReference>
<evidence type="ECO:0000259" key="1">
    <source>
        <dbReference type="Pfam" id="PF12973"/>
    </source>
</evidence>
<keyword evidence="3" id="KW-1185">Reference proteome</keyword>
<dbReference type="Gene3D" id="1.10.10.1320">
    <property type="entry name" value="Anti-sigma factor, zinc-finger domain"/>
    <property type="match status" value="1"/>
</dbReference>
<dbReference type="InterPro" id="IPR041916">
    <property type="entry name" value="Anti_sigma_zinc_sf"/>
</dbReference>
<dbReference type="Pfam" id="PF12973">
    <property type="entry name" value="Cupin_7"/>
    <property type="match status" value="1"/>
</dbReference>
<organism evidence="2 3">
    <name type="scientific">Shewanella sairae</name>
    <dbReference type="NCBI Taxonomy" id="190310"/>
    <lineage>
        <taxon>Bacteria</taxon>
        <taxon>Pseudomonadati</taxon>
        <taxon>Pseudomonadota</taxon>
        <taxon>Gammaproteobacteria</taxon>
        <taxon>Alteromonadales</taxon>
        <taxon>Shewanellaceae</taxon>
        <taxon>Shewanella</taxon>
    </lineage>
</organism>
<dbReference type="InterPro" id="IPR025979">
    <property type="entry name" value="ChrR-like_cupin_dom"/>
</dbReference>
<dbReference type="EMBL" id="BPEY01000042">
    <property type="protein sequence ID" value="GIU47023.1"/>
    <property type="molecule type" value="Genomic_DNA"/>
</dbReference>
<reference evidence="2" key="1">
    <citation type="submission" date="2021-05" db="EMBL/GenBank/DDBJ databases">
        <title>Molecular characterization for Shewanella algae harboring chromosomal blaOXA-55-like strains isolated from clinical and environment sample.</title>
        <authorList>
            <person name="Ohama Y."/>
            <person name="Aoki K."/>
            <person name="Harada S."/>
            <person name="Moriya K."/>
            <person name="Ishii Y."/>
            <person name="Tateda K."/>
        </authorList>
    </citation>
    <scope>NUCLEOTIDE SEQUENCE</scope>
    <source>
        <strain evidence="2">JCM 11563</strain>
    </source>
</reference>
<accession>A0ABQ4PHX0</accession>